<keyword evidence="1" id="KW-0479">Metal-binding</keyword>
<dbReference type="PANTHER" id="PTHR38133">
    <property type="entry name" value="SLR1429 PROTEIN"/>
    <property type="match status" value="1"/>
</dbReference>
<dbReference type="PANTHER" id="PTHR38133:SF1">
    <property type="entry name" value="SLR1429 PROTEIN"/>
    <property type="match status" value="1"/>
</dbReference>
<feature type="domain" description="SWIM-type" evidence="3">
    <location>
        <begin position="129"/>
        <end position="165"/>
    </location>
</feature>
<protein>
    <recommendedName>
        <fullName evidence="3">SWIM-type domain-containing protein</fullName>
    </recommendedName>
</protein>
<keyword evidence="1" id="KW-0863">Zinc-finger</keyword>
<evidence type="ECO:0000259" key="3">
    <source>
        <dbReference type="PROSITE" id="PS50966"/>
    </source>
</evidence>
<accession>A0ABS0B176</accession>
<gene>
    <name evidence="4" type="ORF">NEPTK9_001118</name>
</gene>
<name>A0ABS0B176_9BACT</name>
<sequence>MWENYTPSKPLPVEGGIKSHSRKGEFTKSWWGKRWIDALESFEDAKRLTRGRSYARKGQVLDIHVSKGSFSADVQGSRKEPYQVTIEMEELSESAWQLVLEALAKKAIYTAELLAGKLPQDIEVLFQEVRVPLLPSSYADLSTDCSCPDWSNPCKHVAAVLYLLAEELDRDPFLLFHLRGMERETFLNKLEALSFDTSLPLKKEVEKATPLSPDPEMFWTQGKIDEEWLAGGFEKPPQEGTLLKSLGKFPFWRGEKDLPTALAALYKEASQKGLELLDPREA</sequence>
<keyword evidence="5" id="KW-1185">Reference proteome</keyword>
<proteinExistence type="predicted"/>
<comment type="caution">
    <text evidence="4">The sequence shown here is derived from an EMBL/GenBank/DDBJ whole genome shotgun (WGS) entry which is preliminary data.</text>
</comment>
<evidence type="ECO:0000313" key="4">
    <source>
        <dbReference type="EMBL" id="MBF5059602.1"/>
    </source>
</evidence>
<dbReference type="RefSeq" id="WP_194847904.1">
    <property type="nucleotide sequence ID" value="NZ_JAAEJV010000030.1"/>
</dbReference>
<dbReference type="PROSITE" id="PS50966">
    <property type="entry name" value="ZF_SWIM"/>
    <property type="match status" value="1"/>
</dbReference>
<feature type="region of interest" description="Disordered" evidence="2">
    <location>
        <begin position="1"/>
        <end position="20"/>
    </location>
</feature>
<organism evidence="4 5">
    <name type="scientific">Candidatus Neptunichlamydia vexilliferae</name>
    <dbReference type="NCBI Taxonomy" id="1651774"/>
    <lineage>
        <taxon>Bacteria</taxon>
        <taxon>Pseudomonadati</taxon>
        <taxon>Chlamydiota</taxon>
        <taxon>Chlamydiia</taxon>
        <taxon>Parachlamydiales</taxon>
        <taxon>Simkaniaceae</taxon>
        <taxon>Candidatus Neptunichlamydia</taxon>
    </lineage>
</organism>
<dbReference type="InterPro" id="IPR007527">
    <property type="entry name" value="Znf_SWIM"/>
</dbReference>
<dbReference type="Proteomes" id="UP001194714">
    <property type="component" value="Unassembled WGS sequence"/>
</dbReference>
<evidence type="ECO:0000256" key="1">
    <source>
        <dbReference type="PROSITE-ProRule" id="PRU00325"/>
    </source>
</evidence>
<evidence type="ECO:0000313" key="5">
    <source>
        <dbReference type="Proteomes" id="UP001194714"/>
    </source>
</evidence>
<reference evidence="4 5" key="1">
    <citation type="submission" date="2020-01" db="EMBL/GenBank/DDBJ databases">
        <title>Draft genome sequence of Cand. Neptunochlamydia vexilliferae K9.</title>
        <authorList>
            <person name="Schulz F."/>
            <person name="Koestlbacher S."/>
            <person name="Wascher F."/>
            <person name="Pizzetti I."/>
            <person name="Horn M."/>
        </authorList>
    </citation>
    <scope>NUCLEOTIDE SEQUENCE [LARGE SCALE GENOMIC DNA]</scope>
    <source>
        <strain evidence="4 5">K9</strain>
    </source>
</reference>
<dbReference type="Pfam" id="PF04434">
    <property type="entry name" value="SWIM"/>
    <property type="match status" value="1"/>
</dbReference>
<keyword evidence="1" id="KW-0862">Zinc</keyword>
<evidence type="ECO:0000256" key="2">
    <source>
        <dbReference type="SAM" id="MobiDB-lite"/>
    </source>
</evidence>
<dbReference type="EMBL" id="JAAEJV010000030">
    <property type="protein sequence ID" value="MBF5059602.1"/>
    <property type="molecule type" value="Genomic_DNA"/>
</dbReference>